<evidence type="ECO:0000256" key="2">
    <source>
        <dbReference type="SAM" id="MobiDB-lite"/>
    </source>
</evidence>
<dbReference type="KEGG" id="smo:SELMODRAFT_413045"/>
<reference evidence="3 4" key="1">
    <citation type="journal article" date="2011" name="Science">
        <title>The Selaginella genome identifies genetic changes associated with the evolution of vascular plants.</title>
        <authorList>
            <person name="Banks J.A."/>
            <person name="Nishiyama T."/>
            <person name="Hasebe M."/>
            <person name="Bowman J.L."/>
            <person name="Gribskov M."/>
            <person name="dePamphilis C."/>
            <person name="Albert V.A."/>
            <person name="Aono N."/>
            <person name="Aoyama T."/>
            <person name="Ambrose B.A."/>
            <person name="Ashton N.W."/>
            <person name="Axtell M.J."/>
            <person name="Barker E."/>
            <person name="Barker M.S."/>
            <person name="Bennetzen J.L."/>
            <person name="Bonawitz N.D."/>
            <person name="Chapple C."/>
            <person name="Cheng C."/>
            <person name="Correa L.G."/>
            <person name="Dacre M."/>
            <person name="DeBarry J."/>
            <person name="Dreyer I."/>
            <person name="Elias M."/>
            <person name="Engstrom E.M."/>
            <person name="Estelle M."/>
            <person name="Feng L."/>
            <person name="Finet C."/>
            <person name="Floyd S.K."/>
            <person name="Frommer W.B."/>
            <person name="Fujita T."/>
            <person name="Gramzow L."/>
            <person name="Gutensohn M."/>
            <person name="Harholt J."/>
            <person name="Hattori M."/>
            <person name="Heyl A."/>
            <person name="Hirai T."/>
            <person name="Hiwatashi Y."/>
            <person name="Ishikawa M."/>
            <person name="Iwata M."/>
            <person name="Karol K.G."/>
            <person name="Koehler B."/>
            <person name="Kolukisaoglu U."/>
            <person name="Kubo M."/>
            <person name="Kurata T."/>
            <person name="Lalonde S."/>
            <person name="Li K."/>
            <person name="Li Y."/>
            <person name="Litt A."/>
            <person name="Lyons E."/>
            <person name="Manning G."/>
            <person name="Maruyama T."/>
            <person name="Michael T.P."/>
            <person name="Mikami K."/>
            <person name="Miyazaki S."/>
            <person name="Morinaga S."/>
            <person name="Murata T."/>
            <person name="Mueller-Roeber B."/>
            <person name="Nelson D.R."/>
            <person name="Obara M."/>
            <person name="Oguri Y."/>
            <person name="Olmstead R.G."/>
            <person name="Onodera N."/>
            <person name="Petersen B.L."/>
            <person name="Pils B."/>
            <person name="Prigge M."/>
            <person name="Rensing S.A."/>
            <person name="Riano-Pachon D.M."/>
            <person name="Roberts A.W."/>
            <person name="Sato Y."/>
            <person name="Scheller H.V."/>
            <person name="Schulz B."/>
            <person name="Schulz C."/>
            <person name="Shakirov E.V."/>
            <person name="Shibagaki N."/>
            <person name="Shinohara N."/>
            <person name="Shippen D.E."/>
            <person name="Soerensen I."/>
            <person name="Sotooka R."/>
            <person name="Sugimoto N."/>
            <person name="Sugita M."/>
            <person name="Sumikawa N."/>
            <person name="Tanurdzic M."/>
            <person name="Theissen G."/>
            <person name="Ulvskov P."/>
            <person name="Wakazuki S."/>
            <person name="Weng J.K."/>
            <person name="Willats W.W."/>
            <person name="Wipf D."/>
            <person name="Wolf P.G."/>
            <person name="Yang L."/>
            <person name="Zimmer A.D."/>
            <person name="Zhu Q."/>
            <person name="Mitros T."/>
            <person name="Hellsten U."/>
            <person name="Loque D."/>
            <person name="Otillar R."/>
            <person name="Salamov A."/>
            <person name="Schmutz J."/>
            <person name="Shapiro H."/>
            <person name="Lindquist E."/>
            <person name="Lucas S."/>
            <person name="Rokhsar D."/>
            <person name="Grigoriev I.V."/>
        </authorList>
    </citation>
    <scope>NUCLEOTIDE SEQUENCE [LARGE SCALE GENOMIC DNA]</scope>
</reference>
<dbReference type="Gramene" id="EFJ26447">
    <property type="protein sequence ID" value="EFJ26447"/>
    <property type="gene ID" value="SELMODRAFT_413045"/>
</dbReference>
<dbReference type="InterPro" id="IPR036291">
    <property type="entry name" value="NAD(P)-bd_dom_sf"/>
</dbReference>
<dbReference type="GO" id="GO:0016616">
    <property type="term" value="F:oxidoreductase activity, acting on the CH-OH group of donors, NAD or NADP as acceptor"/>
    <property type="evidence" value="ECO:0000318"/>
    <property type="project" value="GO_Central"/>
</dbReference>
<gene>
    <name evidence="3" type="ORF">SELMODRAFT_413045</name>
</gene>
<dbReference type="InterPro" id="IPR050425">
    <property type="entry name" value="NAD(P)_dehydrat-like"/>
</dbReference>
<evidence type="ECO:0008006" key="5">
    <source>
        <dbReference type="Google" id="ProtNLM"/>
    </source>
</evidence>
<keyword evidence="1" id="KW-0560">Oxidoreductase</keyword>
<dbReference type="PANTHER" id="PTHR10366">
    <property type="entry name" value="NAD DEPENDENT EPIMERASE/DEHYDRATASE"/>
    <property type="match status" value="1"/>
</dbReference>
<dbReference type="AlphaFoldDB" id="D8RN60"/>
<name>D8RN60_SELML</name>
<dbReference type="Proteomes" id="UP000001514">
    <property type="component" value="Unassembled WGS sequence"/>
</dbReference>
<dbReference type="PANTHER" id="PTHR10366:SF564">
    <property type="entry name" value="STEROL-4-ALPHA-CARBOXYLATE 3-DEHYDROGENASE, DECARBOXYLATING"/>
    <property type="match status" value="1"/>
</dbReference>
<dbReference type="Gene3D" id="3.40.50.720">
    <property type="entry name" value="NAD(P)-binding Rossmann-like Domain"/>
    <property type="match status" value="1"/>
</dbReference>
<dbReference type="InParanoid" id="D8RN60"/>
<dbReference type="SUPFAM" id="SSF51735">
    <property type="entry name" value="NAD(P)-binding Rossmann-fold domains"/>
    <property type="match status" value="1"/>
</dbReference>
<accession>D8RN60</accession>
<protein>
    <recommendedName>
        <fullName evidence="5">3-beta hydroxysteroid dehydrogenase/isomerase domain-containing protein</fullName>
    </recommendedName>
</protein>
<evidence type="ECO:0000313" key="3">
    <source>
        <dbReference type="EMBL" id="EFJ26447.1"/>
    </source>
</evidence>
<feature type="region of interest" description="Disordered" evidence="2">
    <location>
        <begin position="197"/>
        <end position="220"/>
    </location>
</feature>
<proteinExistence type="predicted"/>
<keyword evidence="4" id="KW-1185">Reference proteome</keyword>
<organism evidence="4">
    <name type="scientific">Selaginella moellendorffii</name>
    <name type="common">Spikemoss</name>
    <dbReference type="NCBI Taxonomy" id="88036"/>
    <lineage>
        <taxon>Eukaryota</taxon>
        <taxon>Viridiplantae</taxon>
        <taxon>Streptophyta</taxon>
        <taxon>Embryophyta</taxon>
        <taxon>Tracheophyta</taxon>
        <taxon>Lycopodiopsida</taxon>
        <taxon>Selaginellales</taxon>
        <taxon>Selaginellaceae</taxon>
        <taxon>Selaginella</taxon>
    </lineage>
</organism>
<dbReference type="STRING" id="88036.D8RN60"/>
<dbReference type="EMBL" id="GL377584">
    <property type="protein sequence ID" value="EFJ26447.1"/>
    <property type="molecule type" value="Genomic_DNA"/>
</dbReference>
<dbReference type="HOGENOM" id="CLU_007383_9_0_1"/>
<evidence type="ECO:0000256" key="1">
    <source>
        <dbReference type="ARBA" id="ARBA00023002"/>
    </source>
</evidence>
<sequence length="259" mass="29274">MATPPPSFQTTSIHARRIPRQCSRTRCASSRETHPFRSLVSFVKRLLKEGHHVVGLPGERKKADLVTELGAFDDIVQVFHLAGRDFQLQGAMTEIVDPCVLGTLNVLNAWKQSTTVKRVVCTSSVASVSARNDLMNRCGAPQTAAVRLRSHGLFRSGWIRSSRRRCSSSPPCLYESQRHWKICFFDQHELYRARQLPVQDASQAPNRPPPPPTRSRSSYFTGFNSTKLQDDLGIQFKSLEQMFEDCVDSFERKGLITRV</sequence>
<evidence type="ECO:0000313" key="4">
    <source>
        <dbReference type="Proteomes" id="UP000001514"/>
    </source>
</evidence>